<dbReference type="SUPFAM" id="SSF52242">
    <property type="entry name" value="Cobalamin (vitamin B12)-binding domain"/>
    <property type="match status" value="1"/>
</dbReference>
<dbReference type="SUPFAM" id="SSF47644">
    <property type="entry name" value="Methionine synthase domain"/>
    <property type="match status" value="1"/>
</dbReference>
<dbReference type="Pfam" id="PF02310">
    <property type="entry name" value="B12-binding"/>
    <property type="match status" value="1"/>
</dbReference>
<feature type="domain" description="Pterin-binding" evidence="13">
    <location>
        <begin position="37"/>
        <end position="297"/>
    </location>
</feature>
<feature type="binding site" evidence="12">
    <location>
        <begin position="443"/>
        <end position="447"/>
    </location>
    <ligand>
        <name>methylcob(III)alamin</name>
        <dbReference type="ChEBI" id="CHEBI:28115"/>
    </ligand>
</feature>
<dbReference type="InterPro" id="IPR000489">
    <property type="entry name" value="Pterin-binding_dom"/>
</dbReference>
<dbReference type="GO" id="GO:0005829">
    <property type="term" value="C:cytosol"/>
    <property type="evidence" value="ECO:0007669"/>
    <property type="project" value="TreeGrafter"/>
</dbReference>
<feature type="binding site" evidence="12">
    <location>
        <position position="547"/>
    </location>
    <ligand>
        <name>methylcob(III)alamin</name>
        <dbReference type="ChEBI" id="CHEBI:28115"/>
    </ligand>
</feature>
<dbReference type="Gene3D" id="1.10.288.10">
    <property type="entry name" value="Cobalamin-dependent Methionine Synthase, domain 2"/>
    <property type="match status" value="1"/>
</dbReference>
<dbReference type="FunFam" id="3.40.50.280:FF:000001">
    <property type="entry name" value="Methionine synthase"/>
    <property type="match status" value="1"/>
</dbReference>
<keyword evidence="3 10" id="KW-0846">Cobalamin</keyword>
<evidence type="ECO:0000259" key="16">
    <source>
        <dbReference type="PROSITE" id="PS51337"/>
    </source>
</evidence>
<keyword evidence="18" id="KW-1185">Reference proteome</keyword>
<dbReference type="FunFam" id="1.10.1240.10:FF:000001">
    <property type="entry name" value="Methionine synthase"/>
    <property type="match status" value="1"/>
</dbReference>
<dbReference type="GO" id="GO:0008705">
    <property type="term" value="F:methionine synthase activity"/>
    <property type="evidence" value="ECO:0007669"/>
    <property type="project" value="UniProtKB-UniRule"/>
</dbReference>
<dbReference type="PIRSF" id="PIRSF000381">
    <property type="entry name" value="MetH"/>
    <property type="match status" value="1"/>
</dbReference>
<comment type="function">
    <text evidence="10">Catalyzes the transfer of a methyl group from methyl-cobalamin to homocysteine, yielding enzyme-bound cob(I)alamin and methionine. Subsequently, remethylates the cofactor using methyltetrahydrofolate.</text>
</comment>
<keyword evidence="6 10" id="KW-0479">Metal-binding</keyword>
<comment type="similarity">
    <text evidence="1">Belongs to the vitamin-B12 dependent methionine synthase family.</text>
</comment>
<dbReference type="CDD" id="cd00740">
    <property type="entry name" value="MeTr"/>
    <property type="match status" value="1"/>
</dbReference>
<evidence type="ECO:0000259" key="15">
    <source>
        <dbReference type="PROSITE" id="PS51332"/>
    </source>
</evidence>
<evidence type="ECO:0000256" key="11">
    <source>
        <dbReference type="PIRSR" id="PIRSR000381-1"/>
    </source>
</evidence>
<evidence type="ECO:0000256" key="6">
    <source>
        <dbReference type="ARBA" id="ARBA00022723"/>
    </source>
</evidence>
<dbReference type="InterPro" id="IPR036724">
    <property type="entry name" value="Cobalamin-bd_sf"/>
</dbReference>
<comment type="pathway">
    <text evidence="10">Amino-acid biosynthesis; L-methionine biosynthesis via de novo pathway; L-methionine from L-homocysteine (MetH route): step 1/1.</text>
</comment>
<dbReference type="NCBIfam" id="NF007024">
    <property type="entry name" value="PRK09490.1"/>
    <property type="match status" value="1"/>
</dbReference>
<evidence type="ECO:0000256" key="1">
    <source>
        <dbReference type="ARBA" id="ARBA00010398"/>
    </source>
</evidence>
<dbReference type="Pfam" id="PF02965">
    <property type="entry name" value="Met_synt_B12"/>
    <property type="match status" value="1"/>
</dbReference>
<dbReference type="AlphaFoldDB" id="A0A2Z5FXY5"/>
<feature type="domain" description="AdoMet activation" evidence="14">
    <location>
        <begin position="582"/>
        <end position="913"/>
    </location>
</feature>
<dbReference type="EC" id="2.1.1.13" evidence="9 10"/>
<feature type="binding site" evidence="12">
    <location>
        <position position="374"/>
    </location>
    <ligand>
        <name>methylcob(III)alamin</name>
        <dbReference type="ChEBI" id="CHEBI:28115"/>
    </ligand>
</feature>
<dbReference type="InterPro" id="IPR006158">
    <property type="entry name" value="Cobalamin-bd"/>
</dbReference>
<dbReference type="SMART" id="SM01018">
    <property type="entry name" value="B12-binding_2"/>
    <property type="match status" value="1"/>
</dbReference>
<dbReference type="PROSITE" id="PS50972">
    <property type="entry name" value="PTERIN_BINDING"/>
    <property type="match status" value="1"/>
</dbReference>
<dbReference type="UniPathway" id="UPA00051">
    <property type="reaction ID" value="UER00081"/>
</dbReference>
<reference evidence="17 18" key="1">
    <citation type="journal article" date="2018" name="Front. Microbiol.">
        <title>Hydrolytic Capabilities as a Key to Environmental Success: Chitinolytic and Cellulolytic Acidobacteria From Acidic Sub-arctic Soils and Boreal Peatlands.</title>
        <authorList>
            <person name="Belova S.E."/>
            <person name="Ravin N.V."/>
            <person name="Pankratov T.A."/>
            <person name="Rakitin A.L."/>
            <person name="Ivanova A.A."/>
            <person name="Beletsky A.V."/>
            <person name="Mardanov A.V."/>
            <person name="Sinninghe Damste J.S."/>
            <person name="Dedysh S.N."/>
        </authorList>
    </citation>
    <scope>NUCLEOTIDE SEQUENCE [LARGE SCALE GENOMIC DNA]</scope>
    <source>
        <strain evidence="17 18">SBC82</strain>
    </source>
</reference>
<dbReference type="GO" id="GO:0032259">
    <property type="term" value="P:methylation"/>
    <property type="evidence" value="ECO:0007669"/>
    <property type="project" value="UniProtKB-KW"/>
</dbReference>
<dbReference type="PROSITE" id="PS51337">
    <property type="entry name" value="B12_BINDING_NTER"/>
    <property type="match status" value="1"/>
</dbReference>
<dbReference type="GO" id="GO:0050667">
    <property type="term" value="P:homocysteine metabolic process"/>
    <property type="evidence" value="ECO:0007669"/>
    <property type="project" value="TreeGrafter"/>
</dbReference>
<keyword evidence="10" id="KW-0862">Zinc</keyword>
<evidence type="ECO:0000256" key="7">
    <source>
        <dbReference type="ARBA" id="ARBA00022737"/>
    </source>
</evidence>
<dbReference type="InterPro" id="IPR003759">
    <property type="entry name" value="Cbl-bd_cap"/>
</dbReference>
<dbReference type="NCBIfam" id="TIGR02082">
    <property type="entry name" value="metH"/>
    <property type="match status" value="1"/>
</dbReference>
<sequence length="914" mass="100734">MSIIESGSVVEAAIADAVVKPLRLSGSQPFTQQPGVYIMIGERTNVAGSPKFARLIKEGKYEEAVSIARQQVENGANVIDICMDEGMIDGVVAMTRFLQLLGSEPEVAKVPFMVDSSKWEVIEAGLKCLQGKGIVNSISLKEGEDKFRQNASTVLKYGAAAVVMAFDEQGQAATFDEKIRICERAYRILVDQVGFPSEDIIFDPNILTVATGMEEHNNYAVDFINATRWIKKNLPNAKVSGGVSNISFSFRGNNKVREAMHSAFLYHAIAAGMDMGIVNAGMLEVYEEIEPELKVLVEDVLLNRRPDATERLVEHGESLKSIGTVVSEKKAEEWRNGTVEERLSHALVKGIDAYIEVDTEEARIKFGRPLLVIEGPLMDGMSVVGDLFGAGKMFLPQVVKSARVMKKAVAHLTPFMEAEKAAMEAAGQVVKAQGKIVLATVKGDVHDIGKNIVGVVLACNNYEVIDMGVMVSSEKILERARTEKADLIGLSGLITPSLDEMVHVAKEMERQGFKIPLLVGGATTSRAHTAVKIAPHYSEPVVHVLDASRAVPVTTSLLSEDGKAEFVTQHRTDYEALRKAHSAPRQSVVSLEAARARRTSIEWRPEDLPVPQFTGLRVLDNFPLATLRDFIDWSPFFHTWGLKGAYPRILEHEGHGEQARQIFADGNALLDTIIEKKLVTARGVYGFFPANAVGDDVELYTDSKREKRLEEFHFLRQQANREGSEPCRSLSDFIAPKETGLADHIGAFAVTSGIGLQELCDRFRAAHDDYNAIMAEALADRLAEAFAECLHKRVREEWGYGCAEGLSNSDLIQEKYRGIRPAAGYPACPDHTEKGTLWRLLDVQANTGMVITESFAMWPGSSVSGLYFAHPESRYFSLGKIDRDQVVDYSQRKGMSVAEVERWLGQNLNYDPAQ</sequence>
<evidence type="ECO:0000256" key="9">
    <source>
        <dbReference type="NCBIfam" id="TIGR02082"/>
    </source>
</evidence>
<comment type="cofactor">
    <cofactor evidence="10 11">
        <name>methylcob(III)alamin</name>
        <dbReference type="ChEBI" id="CHEBI:28115"/>
    </cofactor>
</comment>
<name>A0A2Z5FXY5_9BACT</name>
<dbReference type="PANTHER" id="PTHR45833:SF1">
    <property type="entry name" value="METHIONINE SYNTHASE"/>
    <property type="match status" value="1"/>
</dbReference>
<evidence type="ECO:0000256" key="2">
    <source>
        <dbReference type="ARBA" id="ARBA00022603"/>
    </source>
</evidence>
<evidence type="ECO:0000259" key="14">
    <source>
        <dbReference type="PROSITE" id="PS50974"/>
    </source>
</evidence>
<accession>A0A2Z5FXY5</accession>
<protein>
    <recommendedName>
        <fullName evidence="9 10">Methionine synthase</fullName>
        <ecNumber evidence="9 10">2.1.1.13</ecNumber>
    </recommendedName>
    <alternativeName>
        <fullName evidence="10">5-methyltetrahydrofolate--homocysteine methyltransferase</fullName>
    </alternativeName>
</protein>
<dbReference type="Proteomes" id="UP000253606">
    <property type="component" value="Chromosome"/>
</dbReference>
<organism evidence="17 18">
    <name type="scientific">Acidisarcina polymorpha</name>
    <dbReference type="NCBI Taxonomy" id="2211140"/>
    <lineage>
        <taxon>Bacteria</taxon>
        <taxon>Pseudomonadati</taxon>
        <taxon>Acidobacteriota</taxon>
        <taxon>Terriglobia</taxon>
        <taxon>Terriglobales</taxon>
        <taxon>Acidobacteriaceae</taxon>
        <taxon>Acidisarcina</taxon>
    </lineage>
</organism>
<comment type="catalytic activity">
    <reaction evidence="10">
        <text>(6S)-5-methyl-5,6,7,8-tetrahydrofolate + L-homocysteine = (6S)-5,6,7,8-tetrahydrofolate + L-methionine</text>
        <dbReference type="Rhea" id="RHEA:11172"/>
        <dbReference type="ChEBI" id="CHEBI:18608"/>
        <dbReference type="ChEBI" id="CHEBI:57453"/>
        <dbReference type="ChEBI" id="CHEBI:57844"/>
        <dbReference type="ChEBI" id="CHEBI:58199"/>
        <dbReference type="EC" id="2.1.1.13"/>
    </reaction>
</comment>
<dbReference type="Gene3D" id="3.10.196.10">
    <property type="entry name" value="Vitamin B12-dependent methionine synthase, activation domain"/>
    <property type="match status" value="1"/>
</dbReference>
<evidence type="ECO:0000256" key="4">
    <source>
        <dbReference type="ARBA" id="ARBA00022679"/>
    </source>
</evidence>
<dbReference type="PANTHER" id="PTHR45833">
    <property type="entry name" value="METHIONINE SYNTHASE"/>
    <property type="match status" value="1"/>
</dbReference>
<dbReference type="Pfam" id="PF02607">
    <property type="entry name" value="B12-binding_2"/>
    <property type="match status" value="1"/>
</dbReference>
<dbReference type="InterPro" id="IPR037010">
    <property type="entry name" value="VitB12-dep_Met_synth_activ_sf"/>
</dbReference>
<keyword evidence="10" id="KW-0486">Methionine biosynthesis</keyword>
<dbReference type="FunFam" id="3.20.20.20:FF:000002">
    <property type="entry name" value="Methionine synthase"/>
    <property type="match status" value="1"/>
</dbReference>
<feature type="domain" description="B12-binding" evidence="15">
    <location>
        <begin position="433"/>
        <end position="568"/>
    </location>
</feature>
<dbReference type="EMBL" id="CP030840">
    <property type="protein sequence ID" value="AXC11245.1"/>
    <property type="molecule type" value="Genomic_DNA"/>
</dbReference>
<evidence type="ECO:0000313" key="18">
    <source>
        <dbReference type="Proteomes" id="UP000253606"/>
    </source>
</evidence>
<dbReference type="InterPro" id="IPR004223">
    <property type="entry name" value="VitB12-dep_Met_synth_activ_dom"/>
</dbReference>
<dbReference type="InterPro" id="IPR050554">
    <property type="entry name" value="Met_Synthase/Corrinoid"/>
</dbReference>
<evidence type="ECO:0000256" key="5">
    <source>
        <dbReference type="ARBA" id="ARBA00022691"/>
    </source>
</evidence>
<keyword evidence="10" id="KW-0028">Amino-acid biosynthesis</keyword>
<dbReference type="SUPFAM" id="SSF51717">
    <property type="entry name" value="Dihydropteroate synthetase-like"/>
    <property type="match status" value="1"/>
</dbReference>
<dbReference type="PROSITE" id="PS51332">
    <property type="entry name" value="B12_BINDING"/>
    <property type="match status" value="1"/>
</dbReference>
<keyword evidence="5 10" id="KW-0949">S-adenosyl-L-methionine</keyword>
<dbReference type="OrthoDB" id="9803687at2"/>
<dbReference type="Pfam" id="PF00809">
    <property type="entry name" value="Pterin_bind"/>
    <property type="match status" value="1"/>
</dbReference>
<comment type="cofactor">
    <cofactor evidence="10">
        <name>Zn(2+)</name>
        <dbReference type="ChEBI" id="CHEBI:29105"/>
    </cofactor>
</comment>
<dbReference type="InterPro" id="IPR033706">
    <property type="entry name" value="Met_synthase_B12-bd"/>
</dbReference>
<feature type="binding site" description="axial binding residue" evidence="11">
    <location>
        <position position="446"/>
    </location>
    <ligand>
        <name>methylcob(III)alamin</name>
        <dbReference type="ChEBI" id="CHEBI:28115"/>
    </ligand>
    <ligandPart>
        <name>Co</name>
        <dbReference type="ChEBI" id="CHEBI:27638"/>
    </ligandPart>
</feature>
<feature type="binding site" evidence="12">
    <location>
        <begin position="875"/>
        <end position="876"/>
    </location>
    <ligand>
        <name>S-adenosyl-L-methionine</name>
        <dbReference type="ChEBI" id="CHEBI:59789"/>
    </ligand>
</feature>
<keyword evidence="7" id="KW-0677">Repeat</keyword>
<feature type="binding site" evidence="12">
    <location>
        <position position="632"/>
    </location>
    <ligand>
        <name>S-adenosyl-L-methionine</name>
        <dbReference type="ChEBI" id="CHEBI:59789"/>
    </ligand>
</feature>
<evidence type="ECO:0000256" key="3">
    <source>
        <dbReference type="ARBA" id="ARBA00022628"/>
    </source>
</evidence>
<proteinExistence type="inferred from homology"/>
<keyword evidence="4 10" id="KW-0808">Transferase</keyword>
<dbReference type="GO" id="GO:0031419">
    <property type="term" value="F:cobalamin binding"/>
    <property type="evidence" value="ECO:0007669"/>
    <property type="project" value="UniProtKB-UniRule"/>
</dbReference>
<dbReference type="Gene3D" id="3.40.50.280">
    <property type="entry name" value="Cobalamin-binding domain"/>
    <property type="match status" value="1"/>
</dbReference>
<evidence type="ECO:0000256" key="10">
    <source>
        <dbReference type="PIRNR" id="PIRNR000381"/>
    </source>
</evidence>
<dbReference type="InterPro" id="IPR011822">
    <property type="entry name" value="MetH"/>
</dbReference>
<evidence type="ECO:0000259" key="13">
    <source>
        <dbReference type="PROSITE" id="PS50972"/>
    </source>
</evidence>
<dbReference type="SUPFAM" id="SSF56507">
    <property type="entry name" value="Methionine synthase activation domain-like"/>
    <property type="match status" value="1"/>
</dbReference>
<dbReference type="InterPro" id="IPR011005">
    <property type="entry name" value="Dihydropteroate_synth-like_sf"/>
</dbReference>
<dbReference type="RefSeq" id="WP_114206715.1">
    <property type="nucleotide sequence ID" value="NZ_CP030840.1"/>
</dbReference>
<feature type="binding site" evidence="12">
    <location>
        <position position="495"/>
    </location>
    <ligand>
        <name>methylcob(III)alamin</name>
        <dbReference type="ChEBI" id="CHEBI:28115"/>
    </ligand>
</feature>
<feature type="domain" description="B12-binding N-terminal" evidence="16">
    <location>
        <begin position="330"/>
        <end position="424"/>
    </location>
</feature>
<dbReference type="GO" id="GO:0046653">
    <property type="term" value="P:tetrahydrofolate metabolic process"/>
    <property type="evidence" value="ECO:0007669"/>
    <property type="project" value="TreeGrafter"/>
</dbReference>
<dbReference type="Gene3D" id="1.10.1240.10">
    <property type="entry name" value="Methionine synthase domain"/>
    <property type="match status" value="1"/>
</dbReference>
<keyword evidence="2 10" id="KW-0489">Methyltransferase</keyword>
<comment type="domain">
    <text evidence="10">Modular enzyme with four functionally distinct domains. The isolated Hcy-binding domain catalyzes methyl transfer from free methylcobalamin to homocysteine. The Hcy-binding domain in association with the pterin-binding domain catalyzes the methylation of cob(I)alamin by methyltetrahydrofolate and the methylation of homocysteine. The B12-binding domain binds the cofactor. The AdoMet activation domain binds S-adenosyl-L-methionine. Under aerobic conditions cob(I)alamin can be converted to inactive cob(II)alamin. Reductive methylation by S-adenosyl-L-methionine and flavodoxin regenerates methylcobalamin.</text>
</comment>
<feature type="binding site" evidence="12">
    <location>
        <position position="820"/>
    </location>
    <ligand>
        <name>S-adenosyl-L-methionine</name>
        <dbReference type="ChEBI" id="CHEBI:59789"/>
    </ligand>
</feature>
<evidence type="ECO:0000256" key="8">
    <source>
        <dbReference type="ARBA" id="ARBA00023285"/>
    </source>
</evidence>
<dbReference type="KEGG" id="abas:ACPOL_1907"/>
<gene>
    <name evidence="17" type="ORF">ACPOL_1907</name>
</gene>
<evidence type="ECO:0000313" key="17">
    <source>
        <dbReference type="EMBL" id="AXC11245.1"/>
    </source>
</evidence>
<dbReference type="CDD" id="cd02069">
    <property type="entry name" value="methionine_synthase_B12_BD"/>
    <property type="match status" value="1"/>
</dbReference>
<feature type="binding site" evidence="12">
    <location>
        <position position="491"/>
    </location>
    <ligand>
        <name>methylcob(III)alamin</name>
        <dbReference type="ChEBI" id="CHEBI:28115"/>
    </ligand>
</feature>
<dbReference type="PROSITE" id="PS50974">
    <property type="entry name" value="ADOMET_ACTIVATION"/>
    <property type="match status" value="1"/>
</dbReference>
<dbReference type="GO" id="GO:0008270">
    <property type="term" value="F:zinc ion binding"/>
    <property type="evidence" value="ECO:0007669"/>
    <property type="project" value="UniProtKB-UniRule"/>
</dbReference>
<evidence type="ECO:0000256" key="12">
    <source>
        <dbReference type="PIRSR" id="PIRSR000381-2"/>
    </source>
</evidence>
<dbReference type="Gene3D" id="3.20.20.20">
    <property type="entry name" value="Dihydropteroate synthase-like"/>
    <property type="match status" value="1"/>
</dbReference>
<dbReference type="InterPro" id="IPR036594">
    <property type="entry name" value="Meth_synthase_dom"/>
</dbReference>
<keyword evidence="8 10" id="KW-0170">Cobalt</keyword>